<protein>
    <submittedName>
        <fullName evidence="1">Uncharacterized protein</fullName>
    </submittedName>
</protein>
<evidence type="ECO:0000313" key="1">
    <source>
        <dbReference type="EMBL" id="KAL3076384.1"/>
    </source>
</evidence>
<organism evidence="1 2">
    <name type="scientific">Heterodera trifolii</name>
    <dbReference type="NCBI Taxonomy" id="157864"/>
    <lineage>
        <taxon>Eukaryota</taxon>
        <taxon>Metazoa</taxon>
        <taxon>Ecdysozoa</taxon>
        <taxon>Nematoda</taxon>
        <taxon>Chromadorea</taxon>
        <taxon>Rhabditida</taxon>
        <taxon>Tylenchina</taxon>
        <taxon>Tylenchomorpha</taxon>
        <taxon>Tylenchoidea</taxon>
        <taxon>Heteroderidae</taxon>
        <taxon>Heteroderinae</taxon>
        <taxon>Heterodera</taxon>
    </lineage>
</organism>
<dbReference type="AlphaFoldDB" id="A0ABD2I7I3"/>
<gene>
    <name evidence="1" type="ORF">niasHT_039873</name>
</gene>
<name>A0ABD2I7I3_9BILA</name>
<dbReference type="Proteomes" id="UP001620626">
    <property type="component" value="Unassembled WGS sequence"/>
</dbReference>
<reference evidence="1 2" key="1">
    <citation type="submission" date="2024-10" db="EMBL/GenBank/DDBJ databases">
        <authorList>
            <person name="Kim D."/>
        </authorList>
    </citation>
    <scope>NUCLEOTIDE SEQUENCE [LARGE SCALE GENOMIC DNA]</scope>
    <source>
        <strain evidence="1">BH-2024</strain>
    </source>
</reference>
<proteinExistence type="predicted"/>
<accession>A0ABD2I7I3</accession>
<dbReference type="EMBL" id="JBICBT010001253">
    <property type="protein sequence ID" value="KAL3076384.1"/>
    <property type="molecule type" value="Genomic_DNA"/>
</dbReference>
<keyword evidence="2" id="KW-1185">Reference proteome</keyword>
<evidence type="ECO:0000313" key="2">
    <source>
        <dbReference type="Proteomes" id="UP001620626"/>
    </source>
</evidence>
<sequence length="75" mass="8269">MTPRPFASLPAVRIITATIADLQNAEVQLSMLVSNGYEIIGFVSNSRNCASVNDDNCFNCTDYVWTLVKKDSLLI</sequence>
<comment type="caution">
    <text evidence="1">The sequence shown here is derived from an EMBL/GenBank/DDBJ whole genome shotgun (WGS) entry which is preliminary data.</text>
</comment>